<evidence type="ECO:0000313" key="2">
    <source>
        <dbReference type="EMBL" id="KAJ1096113.1"/>
    </source>
</evidence>
<protein>
    <submittedName>
        <fullName evidence="2">Uncharacterized protein</fullName>
    </submittedName>
</protein>
<accession>A0AAV7LYU2</accession>
<keyword evidence="3" id="KW-1185">Reference proteome</keyword>
<evidence type="ECO:0000256" key="1">
    <source>
        <dbReference type="SAM" id="MobiDB-lite"/>
    </source>
</evidence>
<name>A0AAV7LYU2_PLEWA</name>
<dbReference type="Proteomes" id="UP001066276">
    <property type="component" value="Chromosome 10"/>
</dbReference>
<proteinExistence type="predicted"/>
<reference evidence="2" key="1">
    <citation type="journal article" date="2022" name="bioRxiv">
        <title>Sequencing and chromosome-scale assembly of the giantPleurodeles waltlgenome.</title>
        <authorList>
            <person name="Brown T."/>
            <person name="Elewa A."/>
            <person name="Iarovenko S."/>
            <person name="Subramanian E."/>
            <person name="Araus A.J."/>
            <person name="Petzold A."/>
            <person name="Susuki M."/>
            <person name="Suzuki K.-i.T."/>
            <person name="Hayashi T."/>
            <person name="Toyoda A."/>
            <person name="Oliveira C."/>
            <person name="Osipova E."/>
            <person name="Leigh N.D."/>
            <person name="Simon A."/>
            <person name="Yun M.H."/>
        </authorList>
    </citation>
    <scope>NUCLEOTIDE SEQUENCE</scope>
    <source>
        <strain evidence="2">20211129_DDA</strain>
        <tissue evidence="2">Liver</tissue>
    </source>
</reference>
<feature type="region of interest" description="Disordered" evidence="1">
    <location>
        <begin position="101"/>
        <end position="123"/>
    </location>
</feature>
<comment type="caution">
    <text evidence="2">The sequence shown here is derived from an EMBL/GenBank/DDBJ whole genome shotgun (WGS) entry which is preliminary data.</text>
</comment>
<sequence length="123" mass="13246">MEWSGMGFLCLRFISIPFSPVIFDTKTASSVAAHSAGISGGRVTATLRGERTPRAAEEMAPGFGLDCEKAQVRQRRVDVVGRALGIHPECSLSAVERSTNRILQSASRSPPPSNCRFTNPKKA</sequence>
<dbReference type="EMBL" id="JANPWB010000014">
    <property type="protein sequence ID" value="KAJ1096113.1"/>
    <property type="molecule type" value="Genomic_DNA"/>
</dbReference>
<gene>
    <name evidence="2" type="ORF">NDU88_001259</name>
</gene>
<organism evidence="2 3">
    <name type="scientific">Pleurodeles waltl</name>
    <name type="common">Iberian ribbed newt</name>
    <dbReference type="NCBI Taxonomy" id="8319"/>
    <lineage>
        <taxon>Eukaryota</taxon>
        <taxon>Metazoa</taxon>
        <taxon>Chordata</taxon>
        <taxon>Craniata</taxon>
        <taxon>Vertebrata</taxon>
        <taxon>Euteleostomi</taxon>
        <taxon>Amphibia</taxon>
        <taxon>Batrachia</taxon>
        <taxon>Caudata</taxon>
        <taxon>Salamandroidea</taxon>
        <taxon>Salamandridae</taxon>
        <taxon>Pleurodelinae</taxon>
        <taxon>Pleurodeles</taxon>
    </lineage>
</organism>
<evidence type="ECO:0000313" key="3">
    <source>
        <dbReference type="Proteomes" id="UP001066276"/>
    </source>
</evidence>
<dbReference type="AlphaFoldDB" id="A0AAV7LYU2"/>